<evidence type="ECO:0000256" key="1">
    <source>
        <dbReference type="SAM" id="Phobius"/>
    </source>
</evidence>
<comment type="caution">
    <text evidence="2">The sequence shown here is derived from an EMBL/GenBank/DDBJ whole genome shotgun (WGS) entry which is preliminary data.</text>
</comment>
<evidence type="ECO:0000313" key="3">
    <source>
        <dbReference type="Proteomes" id="UP000178323"/>
    </source>
</evidence>
<keyword evidence="1" id="KW-0812">Transmembrane</keyword>
<feature type="transmembrane region" description="Helical" evidence="1">
    <location>
        <begin position="27"/>
        <end position="49"/>
    </location>
</feature>
<evidence type="ECO:0000313" key="2">
    <source>
        <dbReference type="EMBL" id="OGF20317.1"/>
    </source>
</evidence>
<sequence>MGCAREKKGFYECSFLKFFLSDIIVSVYNMVVIWPLLIFSAASFINALYDKRCNNKTTK</sequence>
<dbReference type="STRING" id="1797985.A2Y83_03010"/>
<accession>A0A1F5S0U0</accession>
<dbReference type="EMBL" id="MFFS01000098">
    <property type="protein sequence ID" value="OGF20317.1"/>
    <property type="molecule type" value="Genomic_DNA"/>
</dbReference>
<organism evidence="2 3">
    <name type="scientific">Candidatus Falkowbacteria bacterium RBG_13_39_14</name>
    <dbReference type="NCBI Taxonomy" id="1797985"/>
    <lineage>
        <taxon>Bacteria</taxon>
        <taxon>Candidatus Falkowiibacteriota</taxon>
    </lineage>
</organism>
<dbReference type="AlphaFoldDB" id="A0A1F5S0U0"/>
<protein>
    <submittedName>
        <fullName evidence="2">Uncharacterized protein</fullName>
    </submittedName>
</protein>
<proteinExistence type="predicted"/>
<gene>
    <name evidence="2" type="ORF">A2Y83_03010</name>
</gene>
<reference evidence="2 3" key="1">
    <citation type="journal article" date="2016" name="Nat. Commun.">
        <title>Thousands of microbial genomes shed light on interconnected biogeochemical processes in an aquifer system.</title>
        <authorList>
            <person name="Anantharaman K."/>
            <person name="Brown C.T."/>
            <person name="Hug L.A."/>
            <person name="Sharon I."/>
            <person name="Castelle C.J."/>
            <person name="Probst A.J."/>
            <person name="Thomas B.C."/>
            <person name="Singh A."/>
            <person name="Wilkins M.J."/>
            <person name="Karaoz U."/>
            <person name="Brodie E.L."/>
            <person name="Williams K.H."/>
            <person name="Hubbard S.S."/>
            <person name="Banfield J.F."/>
        </authorList>
    </citation>
    <scope>NUCLEOTIDE SEQUENCE [LARGE SCALE GENOMIC DNA]</scope>
</reference>
<dbReference type="Proteomes" id="UP000178323">
    <property type="component" value="Unassembled WGS sequence"/>
</dbReference>
<keyword evidence="1" id="KW-1133">Transmembrane helix</keyword>
<keyword evidence="1" id="KW-0472">Membrane</keyword>
<name>A0A1F5S0U0_9BACT</name>